<evidence type="ECO:0000259" key="9">
    <source>
        <dbReference type="PROSITE" id="PS50850"/>
    </source>
</evidence>
<dbReference type="GO" id="GO:0016020">
    <property type="term" value="C:membrane"/>
    <property type="evidence" value="ECO:0007669"/>
    <property type="project" value="UniProtKB-SubCell"/>
</dbReference>
<evidence type="ECO:0000256" key="6">
    <source>
        <dbReference type="ARBA" id="ARBA00023136"/>
    </source>
</evidence>
<dbReference type="Pfam" id="PF00083">
    <property type="entry name" value="Sugar_tr"/>
    <property type="match status" value="1"/>
</dbReference>
<dbReference type="AlphaFoldDB" id="A0A9W9S3T0"/>
<reference evidence="10" key="1">
    <citation type="submission" date="2022-11" db="EMBL/GenBank/DDBJ databases">
        <authorList>
            <person name="Petersen C."/>
        </authorList>
    </citation>
    <scope>NUCLEOTIDE SEQUENCE</scope>
    <source>
        <strain evidence="10">IBT 29864</strain>
    </source>
</reference>
<feature type="domain" description="Major facilitator superfamily (MFS) profile" evidence="9">
    <location>
        <begin position="70"/>
        <end position="510"/>
    </location>
</feature>
<dbReference type="Gene3D" id="1.20.1250.20">
    <property type="entry name" value="MFS general substrate transporter like domains"/>
    <property type="match status" value="1"/>
</dbReference>
<keyword evidence="5 8" id="KW-1133">Transmembrane helix</keyword>
<comment type="caution">
    <text evidence="10">The sequence shown here is derived from an EMBL/GenBank/DDBJ whole genome shotgun (WGS) entry which is preliminary data.</text>
</comment>
<evidence type="ECO:0000256" key="5">
    <source>
        <dbReference type="ARBA" id="ARBA00022989"/>
    </source>
</evidence>
<evidence type="ECO:0000256" key="8">
    <source>
        <dbReference type="SAM" id="Phobius"/>
    </source>
</evidence>
<dbReference type="SUPFAM" id="SSF103473">
    <property type="entry name" value="MFS general substrate transporter"/>
    <property type="match status" value="1"/>
</dbReference>
<feature type="transmembrane region" description="Helical" evidence="8">
    <location>
        <begin position="488"/>
        <end position="506"/>
    </location>
</feature>
<feature type="transmembrane region" description="Helical" evidence="8">
    <location>
        <begin position="387"/>
        <end position="409"/>
    </location>
</feature>
<dbReference type="GO" id="GO:0005351">
    <property type="term" value="F:carbohydrate:proton symporter activity"/>
    <property type="evidence" value="ECO:0007669"/>
    <property type="project" value="TreeGrafter"/>
</dbReference>
<evidence type="ECO:0000256" key="2">
    <source>
        <dbReference type="ARBA" id="ARBA00010992"/>
    </source>
</evidence>
<feature type="transmembrane region" description="Helical" evidence="8">
    <location>
        <begin position="244"/>
        <end position="265"/>
    </location>
</feature>
<dbReference type="PROSITE" id="PS00217">
    <property type="entry name" value="SUGAR_TRANSPORT_2"/>
    <property type="match status" value="1"/>
</dbReference>
<evidence type="ECO:0000256" key="3">
    <source>
        <dbReference type="ARBA" id="ARBA00022448"/>
    </source>
</evidence>
<comment type="similarity">
    <text evidence="2 7">Belongs to the major facilitator superfamily. Sugar transporter (TC 2.A.1.1) family.</text>
</comment>
<dbReference type="NCBIfam" id="TIGR00879">
    <property type="entry name" value="SP"/>
    <property type="match status" value="1"/>
</dbReference>
<dbReference type="InterPro" id="IPR050360">
    <property type="entry name" value="MFS_Sugar_Transporters"/>
</dbReference>
<dbReference type="PROSITE" id="PS50850">
    <property type="entry name" value="MFS"/>
    <property type="match status" value="1"/>
</dbReference>
<evidence type="ECO:0000313" key="11">
    <source>
        <dbReference type="Proteomes" id="UP001147782"/>
    </source>
</evidence>
<dbReference type="OrthoDB" id="6612291at2759"/>
<proteinExistence type="inferred from homology"/>
<keyword evidence="3 7" id="KW-0813">Transport</keyword>
<comment type="subcellular location">
    <subcellularLocation>
        <location evidence="1">Membrane</location>
        <topology evidence="1">Multi-pass membrane protein</topology>
    </subcellularLocation>
</comment>
<dbReference type="RefSeq" id="XP_056553815.1">
    <property type="nucleotide sequence ID" value="XM_056701752.1"/>
</dbReference>
<keyword evidence="6 8" id="KW-0472">Membrane</keyword>
<dbReference type="PANTHER" id="PTHR48022">
    <property type="entry name" value="PLASTIDIC GLUCOSE TRANSPORTER 4"/>
    <property type="match status" value="1"/>
</dbReference>
<dbReference type="PANTHER" id="PTHR48022:SF57">
    <property type="entry name" value="MALTOSE TRANSPORTER, PUTATIVE (AFU_ORTHOLOGUE AFUA_4G00150)-RELATED"/>
    <property type="match status" value="1"/>
</dbReference>
<dbReference type="Proteomes" id="UP001147782">
    <property type="component" value="Unassembled WGS sequence"/>
</dbReference>
<dbReference type="GeneID" id="81440931"/>
<reference evidence="10" key="2">
    <citation type="journal article" date="2023" name="IMA Fungus">
        <title>Comparative genomic study of the Penicillium genus elucidates a diverse pangenome and 15 lateral gene transfer events.</title>
        <authorList>
            <person name="Petersen C."/>
            <person name="Sorensen T."/>
            <person name="Nielsen M.R."/>
            <person name="Sondergaard T.E."/>
            <person name="Sorensen J.L."/>
            <person name="Fitzpatrick D.A."/>
            <person name="Frisvad J.C."/>
            <person name="Nielsen K.L."/>
        </authorList>
    </citation>
    <scope>NUCLEOTIDE SEQUENCE</scope>
    <source>
        <strain evidence="10">IBT 29864</strain>
    </source>
</reference>
<gene>
    <name evidence="10" type="ORF">N7496_008833</name>
</gene>
<keyword evidence="11" id="KW-1185">Reference proteome</keyword>
<dbReference type="FunFam" id="1.20.1250.20:FF:000078">
    <property type="entry name" value="MFS maltose transporter, putative"/>
    <property type="match status" value="1"/>
</dbReference>
<evidence type="ECO:0000256" key="4">
    <source>
        <dbReference type="ARBA" id="ARBA00022692"/>
    </source>
</evidence>
<feature type="transmembrane region" description="Helical" evidence="8">
    <location>
        <begin position="150"/>
        <end position="173"/>
    </location>
</feature>
<name>A0A9W9S3T0_9EURO</name>
<feature type="transmembrane region" description="Helical" evidence="8">
    <location>
        <begin position="67"/>
        <end position="87"/>
    </location>
</feature>
<dbReference type="InterPro" id="IPR020846">
    <property type="entry name" value="MFS_dom"/>
</dbReference>
<dbReference type="InterPro" id="IPR003663">
    <property type="entry name" value="Sugar/inositol_transpt"/>
</dbReference>
<protein>
    <recommendedName>
        <fullName evidence="9">Major facilitator superfamily (MFS) profile domain-containing protein</fullName>
    </recommendedName>
</protein>
<keyword evidence="4 8" id="KW-0812">Transmembrane</keyword>
<evidence type="ECO:0000256" key="7">
    <source>
        <dbReference type="RuleBase" id="RU003346"/>
    </source>
</evidence>
<dbReference type="InterPro" id="IPR005829">
    <property type="entry name" value="Sugar_transporter_CS"/>
</dbReference>
<sequence>MSSAVEETKVEGAIDVKTEIQPHVDHSEKLDHHEVLNNKDLMNEAIERENEEHEMGVWEAAKSHPKACIWAFIFCFTIVMESFDMFLNTNFVALTYFKERFGVKTATGEWSIPTRWQSALFQSGQCGAFVGVFAAGPVTNRLGYRWTTILALILMNATIFISFFSTSLGMMVAGQLLEGIPWGFFIANSPAYASEVVPLSLRGATTATLQMSWSIGSIIVSGASYAYNNRMDQWSWRLPTALQWLFPTPLLVLIFFAPESPWWLIRRGRKDEALRSIERLGDKGDKAQKTLAMIERTVELESEAGGSPTLLDLFKGTDLRRTAIICMMYASQNFAGNLIANQATYFFEQAGISTDKSFMLNLINSCLGLVANALSWPLTAYFGRRQIYLWGTAVNVTFLFMLAIFGSVHQSHATSYAQACLGVIISFVYAGTMGPITYTIIAETSSVRLRALSTGVGRAAYYIAEIPMIFLSSQMLNSTGWNLAGKCGYVWGCTAITCWILAYFFLPELKGRSYREIDILFNRKVSARKFKSTHIDVTENE</sequence>
<feature type="transmembrane region" description="Helical" evidence="8">
    <location>
        <begin position="415"/>
        <end position="438"/>
    </location>
</feature>
<accession>A0A9W9S3T0</accession>
<evidence type="ECO:0000256" key="1">
    <source>
        <dbReference type="ARBA" id="ARBA00004141"/>
    </source>
</evidence>
<organism evidence="10 11">
    <name type="scientific">Penicillium cataractarum</name>
    <dbReference type="NCBI Taxonomy" id="2100454"/>
    <lineage>
        <taxon>Eukaryota</taxon>
        <taxon>Fungi</taxon>
        <taxon>Dikarya</taxon>
        <taxon>Ascomycota</taxon>
        <taxon>Pezizomycotina</taxon>
        <taxon>Eurotiomycetes</taxon>
        <taxon>Eurotiomycetidae</taxon>
        <taxon>Eurotiales</taxon>
        <taxon>Aspergillaceae</taxon>
        <taxon>Penicillium</taxon>
    </lineage>
</organism>
<dbReference type="InterPro" id="IPR005828">
    <property type="entry name" value="MFS_sugar_transport-like"/>
</dbReference>
<dbReference type="InterPro" id="IPR036259">
    <property type="entry name" value="MFS_trans_sf"/>
</dbReference>
<dbReference type="EMBL" id="JAPZBS010000007">
    <property type="protein sequence ID" value="KAJ5369073.1"/>
    <property type="molecule type" value="Genomic_DNA"/>
</dbReference>
<evidence type="ECO:0000313" key="10">
    <source>
        <dbReference type="EMBL" id="KAJ5369073.1"/>
    </source>
</evidence>